<evidence type="ECO:0000256" key="1">
    <source>
        <dbReference type="SAM" id="Phobius"/>
    </source>
</evidence>
<protein>
    <submittedName>
        <fullName evidence="2">Uncharacterized protein</fullName>
    </submittedName>
</protein>
<feature type="transmembrane region" description="Helical" evidence="1">
    <location>
        <begin position="25"/>
        <end position="58"/>
    </location>
</feature>
<evidence type="ECO:0000313" key="2">
    <source>
        <dbReference type="EMBL" id="CAE8644765.1"/>
    </source>
</evidence>
<comment type="caution">
    <text evidence="2">The sequence shown here is derived from an EMBL/GenBank/DDBJ whole genome shotgun (WGS) entry which is preliminary data.</text>
</comment>
<proteinExistence type="predicted"/>
<evidence type="ECO:0000313" key="3">
    <source>
        <dbReference type="Proteomes" id="UP000626109"/>
    </source>
</evidence>
<keyword evidence="1" id="KW-1133">Transmembrane helix</keyword>
<accession>A0A813I4T5</accession>
<gene>
    <name evidence="2" type="ORF">PGLA2088_LOCUS3333</name>
</gene>
<organism evidence="2 3">
    <name type="scientific">Polarella glacialis</name>
    <name type="common">Dinoflagellate</name>
    <dbReference type="NCBI Taxonomy" id="89957"/>
    <lineage>
        <taxon>Eukaryota</taxon>
        <taxon>Sar</taxon>
        <taxon>Alveolata</taxon>
        <taxon>Dinophyceae</taxon>
        <taxon>Suessiales</taxon>
        <taxon>Suessiaceae</taxon>
        <taxon>Polarella</taxon>
    </lineage>
</organism>
<keyword evidence="1" id="KW-0472">Membrane</keyword>
<name>A0A813I4T5_POLGL</name>
<reference evidence="2" key="1">
    <citation type="submission" date="2021-02" db="EMBL/GenBank/DDBJ databases">
        <authorList>
            <person name="Dougan E. K."/>
            <person name="Rhodes N."/>
            <person name="Thang M."/>
            <person name="Chan C."/>
        </authorList>
    </citation>
    <scope>NUCLEOTIDE SEQUENCE</scope>
</reference>
<sequence length="105" mass="11474">MSKRLVSPPLGASERHKRSNCDRPLLFCCLCCFAVVVVVVVVVVAVDFVVVVVAVAVVADIKDLPPRRISQDNSPRVFETGLKHELPGSFRFVLLVCAGDRLLQS</sequence>
<keyword evidence="1" id="KW-0812">Transmembrane</keyword>
<dbReference type="Proteomes" id="UP000626109">
    <property type="component" value="Unassembled WGS sequence"/>
</dbReference>
<dbReference type="AlphaFoldDB" id="A0A813I4T5"/>
<dbReference type="EMBL" id="CAJNNW010002877">
    <property type="protein sequence ID" value="CAE8644765.1"/>
    <property type="molecule type" value="Genomic_DNA"/>
</dbReference>